<keyword evidence="12" id="KW-0067">ATP-binding</keyword>
<dbReference type="CDD" id="cd10422">
    <property type="entry name" value="RNase_Ire1"/>
    <property type="match status" value="1"/>
</dbReference>
<evidence type="ECO:0000256" key="18">
    <source>
        <dbReference type="ARBA" id="ARBA00023163"/>
    </source>
</evidence>
<evidence type="ECO:0000259" key="29">
    <source>
        <dbReference type="PROSITE" id="PS50011"/>
    </source>
</evidence>
<dbReference type="GO" id="GO:0008380">
    <property type="term" value="P:RNA splicing"/>
    <property type="evidence" value="ECO:0007669"/>
    <property type="project" value="UniProtKB-KW"/>
</dbReference>
<dbReference type="GO" id="GO:0006397">
    <property type="term" value="P:mRNA processing"/>
    <property type="evidence" value="ECO:0007669"/>
    <property type="project" value="UniProtKB-KW"/>
</dbReference>
<dbReference type="FunFam" id="1.20.1440.180:FF:000002">
    <property type="entry name" value="Serine/threonine-protein kinase/endoribonuclease IRE1"/>
    <property type="match status" value="1"/>
</dbReference>
<dbReference type="PROSITE" id="PS00108">
    <property type="entry name" value="PROTEIN_KINASE_ST"/>
    <property type="match status" value="1"/>
</dbReference>
<dbReference type="AlphaFoldDB" id="A0AAE1ME85"/>
<dbReference type="GO" id="GO:0004521">
    <property type="term" value="F:RNA endonuclease activity"/>
    <property type="evidence" value="ECO:0007669"/>
    <property type="project" value="InterPro"/>
</dbReference>
<evidence type="ECO:0000256" key="6">
    <source>
        <dbReference type="ARBA" id="ARBA00022692"/>
    </source>
</evidence>
<proteinExistence type="predicted"/>
<evidence type="ECO:0000313" key="31">
    <source>
        <dbReference type="EMBL" id="KAK4261985.1"/>
    </source>
</evidence>
<evidence type="ECO:0000256" key="25">
    <source>
        <dbReference type="ARBA" id="ARBA00065357"/>
    </source>
</evidence>
<dbReference type="InterPro" id="IPR011009">
    <property type="entry name" value="Kinase-like_dom_sf"/>
</dbReference>
<keyword evidence="32" id="KW-1185">Reference proteome</keyword>
<keyword evidence="21" id="KW-0834">Unfolded protein response</keyword>
<evidence type="ECO:0000256" key="5">
    <source>
        <dbReference type="ARBA" id="ARBA00022679"/>
    </source>
</evidence>
<evidence type="ECO:0000256" key="10">
    <source>
        <dbReference type="ARBA" id="ARBA00022801"/>
    </source>
</evidence>
<gene>
    <name evidence="31" type="ORF">QN277_027608</name>
</gene>
<organism evidence="31 32">
    <name type="scientific">Acacia crassicarpa</name>
    <name type="common">northern wattle</name>
    <dbReference type="NCBI Taxonomy" id="499986"/>
    <lineage>
        <taxon>Eukaryota</taxon>
        <taxon>Viridiplantae</taxon>
        <taxon>Streptophyta</taxon>
        <taxon>Embryophyta</taxon>
        <taxon>Tracheophyta</taxon>
        <taxon>Spermatophyta</taxon>
        <taxon>Magnoliopsida</taxon>
        <taxon>eudicotyledons</taxon>
        <taxon>Gunneridae</taxon>
        <taxon>Pentapetalae</taxon>
        <taxon>rosids</taxon>
        <taxon>fabids</taxon>
        <taxon>Fabales</taxon>
        <taxon>Fabaceae</taxon>
        <taxon>Caesalpinioideae</taxon>
        <taxon>mimosoid clade</taxon>
        <taxon>Acacieae</taxon>
        <taxon>Acacia</taxon>
    </lineage>
</organism>
<sequence>MKFRFLCTPSLVIILLIVFCSSLTGDVSVSESESSQVSFAGNRDVDFKGLALPASRSTLSPPAKPSTVLFVAPDRNGTIHLVESGSMRIIWSFSTGSPIYKSYQAPLNKDNNDKENASGPSNEFIDVGDDWSLYQRKSFGKMRLLTSIEDIVKATPKLSNDGVVTLGSKRSTVFEIDAKTGRIFQSYTASDFDNAFALWSNDRQSVQNVLTTKNEEPAKSDPLKLHTPKPLLMLFRTDYSLQAVSPGSDKVVWSMAVAEFEAVLHCQHNENPIDGALFDSEGKHTCDAGLDFALPYPCWVKKKVYRLPKNFLVQPSIVERLPEANNDNEMLPVPTSDLMLPVLPNNDRYLKGHDNIMMLPMSVPTSLSPLLPEMVNSDDTFELAQPGTQITTREEVSLKKEISWLLSLALVLLIVSFLVWIIFGLVKKPLKLKSQNSELDLSSTLKKRKTGKSGKNNGIVDKKFKPLGSSDDKVMPHARDDKESRQYANKAEGCADGRKIGKLFVSNKEIAKGSNGTIVLEGTYECREVAVKRLVQAHHNEAFKEIQNLIASDNHPNIVRWYGVENDQDFVYLALERCSCNLGDLIQIYADIAENSAFSENQTLKAQLGIGKQNMQILWKANGFPSPLLLKLMRDIVSGLCHLHELGIVHRDLKPQNILIINERSLCAKLSDMGISKRLFEDMSSFGHNGTGCGSSGWQAPEQLVQGRQTRAVDLFSLGCVLFFCLTGGRHPFGDRLERDVNIVRNQKDLFLVDFIPEAEDLISCLLDPEPNLRPKAVEVLHHPFFWDSEMRLSFLRDASDRVELEDRETNSDLLKALEGSAPVALNGNWDEKMEPAFIGNIGRYRRYKYDSVRDLLRVIRNKLNHFRELPQEIQELIGPIPEGFNHYFASRFPRLLIEVYKVMCRCCKSEECFKRYF</sequence>
<keyword evidence="22" id="KW-0511">Multifunctional enzyme</keyword>
<evidence type="ECO:0000256" key="9">
    <source>
        <dbReference type="ARBA" id="ARBA00022777"/>
    </source>
</evidence>
<dbReference type="SMART" id="SM00580">
    <property type="entry name" value="PUG"/>
    <property type="match status" value="1"/>
</dbReference>
<keyword evidence="13" id="KW-0391">Immunity</keyword>
<evidence type="ECO:0000256" key="13">
    <source>
        <dbReference type="ARBA" id="ARBA00022859"/>
    </source>
</evidence>
<comment type="catalytic activity">
    <reaction evidence="24">
        <text>L-seryl-[protein] + ATP = O-phospho-L-seryl-[protein] + ADP + H(+)</text>
        <dbReference type="Rhea" id="RHEA:17989"/>
        <dbReference type="Rhea" id="RHEA-COMP:9863"/>
        <dbReference type="Rhea" id="RHEA-COMP:11604"/>
        <dbReference type="ChEBI" id="CHEBI:15378"/>
        <dbReference type="ChEBI" id="CHEBI:29999"/>
        <dbReference type="ChEBI" id="CHEBI:30616"/>
        <dbReference type="ChEBI" id="CHEBI:83421"/>
        <dbReference type="ChEBI" id="CHEBI:456216"/>
        <dbReference type="EC" id="2.7.11.1"/>
    </reaction>
</comment>
<keyword evidence="16 27" id="KW-0472">Membrane</keyword>
<keyword evidence="7 28" id="KW-0732">Signal</keyword>
<evidence type="ECO:0000256" key="12">
    <source>
        <dbReference type="ARBA" id="ARBA00022840"/>
    </source>
</evidence>
<evidence type="ECO:0000256" key="26">
    <source>
        <dbReference type="SAM" id="MobiDB-lite"/>
    </source>
</evidence>
<accession>A0AAE1ME85</accession>
<feature type="domain" description="Protein kinase" evidence="29">
    <location>
        <begin position="504"/>
        <end position="786"/>
    </location>
</feature>
<keyword evidence="6 27" id="KW-0812">Transmembrane</keyword>
<protein>
    <recommendedName>
        <fullName evidence="2">non-specific serine/threonine protein kinase</fullName>
        <ecNumber evidence="2">2.7.11.1</ecNumber>
    </recommendedName>
</protein>
<evidence type="ECO:0000313" key="32">
    <source>
        <dbReference type="Proteomes" id="UP001293593"/>
    </source>
</evidence>
<keyword evidence="5" id="KW-0808">Transferase</keyword>
<feature type="region of interest" description="Disordered" evidence="26">
    <location>
        <begin position="445"/>
        <end position="488"/>
    </location>
</feature>
<dbReference type="Proteomes" id="UP001293593">
    <property type="component" value="Unassembled WGS sequence"/>
</dbReference>
<keyword evidence="15" id="KW-0805">Transcription regulation</keyword>
<evidence type="ECO:0000256" key="11">
    <source>
        <dbReference type="ARBA" id="ARBA00022824"/>
    </source>
</evidence>
<evidence type="ECO:0000256" key="2">
    <source>
        <dbReference type="ARBA" id="ARBA00012513"/>
    </source>
</evidence>
<evidence type="ECO:0000256" key="1">
    <source>
        <dbReference type="ARBA" id="ARBA00004115"/>
    </source>
</evidence>
<evidence type="ECO:0000256" key="22">
    <source>
        <dbReference type="ARBA" id="ARBA00023268"/>
    </source>
</evidence>
<dbReference type="InterPro" id="IPR008271">
    <property type="entry name" value="Ser/Thr_kinase_AS"/>
</dbReference>
<evidence type="ECO:0000259" key="30">
    <source>
        <dbReference type="PROSITE" id="PS51392"/>
    </source>
</evidence>
<dbReference type="GO" id="GO:0002376">
    <property type="term" value="P:immune system process"/>
    <property type="evidence" value="ECO:0007669"/>
    <property type="project" value="UniProtKB-KW"/>
</dbReference>
<evidence type="ECO:0000256" key="24">
    <source>
        <dbReference type="ARBA" id="ARBA00048679"/>
    </source>
</evidence>
<evidence type="ECO:0000256" key="20">
    <source>
        <dbReference type="ARBA" id="ARBA00023187"/>
    </source>
</evidence>
<keyword evidence="4" id="KW-0507">mRNA processing</keyword>
<dbReference type="PROSITE" id="PS51392">
    <property type="entry name" value="KEN"/>
    <property type="match status" value="1"/>
</dbReference>
<dbReference type="Pfam" id="PF06479">
    <property type="entry name" value="Ribonuc_2-5A"/>
    <property type="match status" value="1"/>
</dbReference>
<evidence type="ECO:0000256" key="7">
    <source>
        <dbReference type="ARBA" id="ARBA00022729"/>
    </source>
</evidence>
<comment type="caution">
    <text evidence="31">The sequence shown here is derived from an EMBL/GenBank/DDBJ whole genome shotgun (WGS) entry which is preliminary data.</text>
</comment>
<evidence type="ECO:0000256" key="21">
    <source>
        <dbReference type="ARBA" id="ARBA00023230"/>
    </source>
</evidence>
<keyword evidence="3" id="KW-0723">Serine/threonine-protein kinase</keyword>
<evidence type="ECO:0000256" key="19">
    <source>
        <dbReference type="ARBA" id="ARBA00023180"/>
    </source>
</evidence>
<dbReference type="PROSITE" id="PS50011">
    <property type="entry name" value="PROTEIN_KINASE_DOM"/>
    <property type="match status" value="1"/>
</dbReference>
<dbReference type="Pfam" id="PF00069">
    <property type="entry name" value="Pkinase"/>
    <property type="match status" value="1"/>
</dbReference>
<keyword evidence="18" id="KW-0804">Transcription</keyword>
<evidence type="ECO:0000256" key="16">
    <source>
        <dbReference type="ARBA" id="ARBA00023136"/>
    </source>
</evidence>
<dbReference type="GO" id="GO:0036498">
    <property type="term" value="P:IRE1-mediated unfolded protein response"/>
    <property type="evidence" value="ECO:0007669"/>
    <property type="project" value="TreeGrafter"/>
</dbReference>
<dbReference type="GO" id="GO:1990604">
    <property type="term" value="C:IRE1-TRAF2-ASK1 complex"/>
    <property type="evidence" value="ECO:0007669"/>
    <property type="project" value="TreeGrafter"/>
</dbReference>
<keyword evidence="20" id="KW-0508">mRNA splicing</keyword>
<dbReference type="PANTHER" id="PTHR13954">
    <property type="entry name" value="IRE1-RELATED"/>
    <property type="match status" value="1"/>
</dbReference>
<dbReference type="Gene3D" id="1.10.510.10">
    <property type="entry name" value="Transferase(Phosphotransferase) domain 1"/>
    <property type="match status" value="1"/>
</dbReference>
<evidence type="ECO:0000256" key="15">
    <source>
        <dbReference type="ARBA" id="ARBA00023015"/>
    </source>
</evidence>
<dbReference type="GO" id="GO:0004674">
    <property type="term" value="F:protein serine/threonine kinase activity"/>
    <property type="evidence" value="ECO:0007669"/>
    <property type="project" value="UniProtKB-KW"/>
</dbReference>
<evidence type="ECO:0000256" key="27">
    <source>
        <dbReference type="SAM" id="Phobius"/>
    </source>
</evidence>
<evidence type="ECO:0000256" key="17">
    <source>
        <dbReference type="ARBA" id="ARBA00023157"/>
    </source>
</evidence>
<evidence type="ECO:0000256" key="3">
    <source>
        <dbReference type="ARBA" id="ARBA00022527"/>
    </source>
</evidence>
<feature type="chain" id="PRO_5041958803" description="non-specific serine/threonine protein kinase" evidence="28">
    <location>
        <begin position="23"/>
        <end position="918"/>
    </location>
</feature>
<keyword evidence="10" id="KW-0378">Hydrolase</keyword>
<evidence type="ECO:0000256" key="14">
    <source>
        <dbReference type="ARBA" id="ARBA00022989"/>
    </source>
</evidence>
<dbReference type="GO" id="GO:0009751">
    <property type="term" value="P:response to salicylic acid"/>
    <property type="evidence" value="ECO:0007669"/>
    <property type="project" value="UniProtKB-ARBA"/>
</dbReference>
<comment type="catalytic activity">
    <reaction evidence="23">
        <text>L-threonyl-[protein] + ATP = O-phospho-L-threonyl-[protein] + ADP + H(+)</text>
        <dbReference type="Rhea" id="RHEA:46608"/>
        <dbReference type="Rhea" id="RHEA-COMP:11060"/>
        <dbReference type="Rhea" id="RHEA-COMP:11605"/>
        <dbReference type="ChEBI" id="CHEBI:15378"/>
        <dbReference type="ChEBI" id="CHEBI:30013"/>
        <dbReference type="ChEBI" id="CHEBI:30616"/>
        <dbReference type="ChEBI" id="CHEBI:61977"/>
        <dbReference type="ChEBI" id="CHEBI:456216"/>
        <dbReference type="EC" id="2.7.11.1"/>
    </reaction>
</comment>
<dbReference type="Gene3D" id="1.20.1440.180">
    <property type="entry name" value="KEN domain"/>
    <property type="match status" value="1"/>
</dbReference>
<dbReference type="InterPro" id="IPR038357">
    <property type="entry name" value="KEN_sf"/>
</dbReference>
<reference evidence="31" key="1">
    <citation type="submission" date="2023-10" db="EMBL/GenBank/DDBJ databases">
        <title>Chromosome-level genome of the transformable northern wattle, Acacia crassicarpa.</title>
        <authorList>
            <person name="Massaro I."/>
            <person name="Sinha N.R."/>
            <person name="Poethig S."/>
            <person name="Leichty A.R."/>
        </authorList>
    </citation>
    <scope>NUCLEOTIDE SEQUENCE</scope>
    <source>
        <strain evidence="31">Acra3RX</strain>
        <tissue evidence="31">Leaf</tissue>
    </source>
</reference>
<dbReference type="InterPro" id="IPR010513">
    <property type="entry name" value="KEN_dom"/>
</dbReference>
<keyword evidence="17" id="KW-1015">Disulfide bond</keyword>
<dbReference type="SUPFAM" id="SSF56112">
    <property type="entry name" value="Protein kinase-like (PK-like)"/>
    <property type="match status" value="1"/>
</dbReference>
<dbReference type="SMART" id="SM00220">
    <property type="entry name" value="S_TKc"/>
    <property type="match status" value="1"/>
</dbReference>
<feature type="compositionally biased region" description="Basic and acidic residues" evidence="26">
    <location>
        <begin position="460"/>
        <end position="485"/>
    </location>
</feature>
<dbReference type="PANTHER" id="PTHR13954:SF6">
    <property type="entry name" value="NON-SPECIFIC SERINE_THREONINE PROTEIN KINASE"/>
    <property type="match status" value="1"/>
</dbReference>
<keyword evidence="9" id="KW-0418">Kinase</keyword>
<keyword evidence="8" id="KW-0547">Nucleotide-binding</keyword>
<evidence type="ECO:0000256" key="23">
    <source>
        <dbReference type="ARBA" id="ARBA00047899"/>
    </source>
</evidence>
<dbReference type="GO" id="GO:0042742">
    <property type="term" value="P:defense response to bacterium"/>
    <property type="evidence" value="ECO:0007669"/>
    <property type="project" value="UniProtKB-ARBA"/>
</dbReference>
<dbReference type="EMBL" id="JAWXYG010000009">
    <property type="protein sequence ID" value="KAK4261985.1"/>
    <property type="molecule type" value="Genomic_DNA"/>
</dbReference>
<dbReference type="FunFam" id="3.30.200.20:FF:000077">
    <property type="entry name" value="Putative Serine/threonine-protein kinase/endoribonuclease IRE1"/>
    <property type="match status" value="1"/>
</dbReference>
<feature type="signal peptide" evidence="28">
    <location>
        <begin position="1"/>
        <end position="22"/>
    </location>
</feature>
<keyword evidence="11" id="KW-0256">Endoplasmic reticulum</keyword>
<dbReference type="GO" id="GO:0005524">
    <property type="term" value="F:ATP binding"/>
    <property type="evidence" value="ECO:0007669"/>
    <property type="project" value="UniProtKB-KW"/>
</dbReference>
<evidence type="ECO:0000256" key="4">
    <source>
        <dbReference type="ARBA" id="ARBA00022664"/>
    </source>
</evidence>
<evidence type="ECO:0000256" key="28">
    <source>
        <dbReference type="SAM" id="SignalP"/>
    </source>
</evidence>
<keyword evidence="14 27" id="KW-1133">Transmembrane helix</keyword>
<comment type="subcellular location">
    <subcellularLocation>
        <location evidence="1">Endoplasmic reticulum membrane</location>
        <topology evidence="1">Single-pass type I membrane protein</topology>
    </subcellularLocation>
</comment>
<feature type="domain" description="KEN" evidence="30">
    <location>
        <begin position="789"/>
        <end position="918"/>
    </location>
</feature>
<dbReference type="Gene3D" id="3.30.200.20">
    <property type="entry name" value="Phosphorylase Kinase, domain 1"/>
    <property type="match status" value="1"/>
</dbReference>
<dbReference type="FunFam" id="1.10.510.10:FF:000463">
    <property type="entry name" value="Serine/threonine-protein kinase/endoribonuclease IRE1a"/>
    <property type="match status" value="1"/>
</dbReference>
<dbReference type="InterPro" id="IPR000719">
    <property type="entry name" value="Prot_kinase_dom"/>
</dbReference>
<dbReference type="GO" id="GO:0051082">
    <property type="term" value="F:unfolded protein binding"/>
    <property type="evidence" value="ECO:0007669"/>
    <property type="project" value="TreeGrafter"/>
</dbReference>
<keyword evidence="19" id="KW-0325">Glycoprotein</keyword>
<dbReference type="GO" id="GO:0016787">
    <property type="term" value="F:hydrolase activity"/>
    <property type="evidence" value="ECO:0007669"/>
    <property type="project" value="UniProtKB-KW"/>
</dbReference>
<dbReference type="EC" id="2.7.11.1" evidence="2"/>
<evidence type="ECO:0000256" key="8">
    <source>
        <dbReference type="ARBA" id="ARBA00022741"/>
    </source>
</evidence>
<dbReference type="InterPro" id="IPR045133">
    <property type="entry name" value="IRE1/2-like"/>
</dbReference>
<feature type="transmembrane region" description="Helical" evidence="27">
    <location>
        <begin position="402"/>
        <end position="426"/>
    </location>
</feature>
<name>A0AAE1ME85_9FABA</name>
<comment type="subunit">
    <text evidence="25">Homodimer; disulfide-linked. Dimer formation is driven by hydrophobic interactions within the N-terminal luminal domains and stabilized by disulfide bridges.</text>
</comment>